<evidence type="ECO:0000256" key="3">
    <source>
        <dbReference type="ARBA" id="ARBA00022729"/>
    </source>
</evidence>
<dbReference type="EMBL" id="CATYWO010000002">
    <property type="protein sequence ID" value="CAJ0784425.1"/>
    <property type="molecule type" value="Genomic_DNA"/>
</dbReference>
<evidence type="ECO:0000313" key="6">
    <source>
        <dbReference type="EMBL" id="CAJ0784425.1"/>
    </source>
</evidence>
<dbReference type="InterPro" id="IPR014755">
    <property type="entry name" value="Cu-Rt/internalin_Ig-like"/>
</dbReference>
<dbReference type="Gene3D" id="2.60.40.1220">
    <property type="match status" value="1"/>
</dbReference>
<feature type="domain" description="CopC" evidence="5">
    <location>
        <begin position="47"/>
        <end position="142"/>
    </location>
</feature>
<dbReference type="PANTHER" id="PTHR34820:SF4">
    <property type="entry name" value="INNER MEMBRANE PROTEIN YEBZ"/>
    <property type="match status" value="1"/>
</dbReference>
<dbReference type="InterPro" id="IPR007348">
    <property type="entry name" value="CopC_dom"/>
</dbReference>
<dbReference type="Proteomes" id="UP001189616">
    <property type="component" value="Unassembled WGS sequence"/>
</dbReference>
<evidence type="ECO:0000259" key="5">
    <source>
        <dbReference type="Pfam" id="PF04234"/>
    </source>
</evidence>
<dbReference type="PANTHER" id="PTHR34820">
    <property type="entry name" value="INNER MEMBRANE PROTEIN YEBZ"/>
    <property type="match status" value="1"/>
</dbReference>
<evidence type="ECO:0000256" key="2">
    <source>
        <dbReference type="ARBA" id="ARBA00022723"/>
    </source>
</evidence>
<comment type="subcellular location">
    <subcellularLocation>
        <location evidence="1">Cell envelope</location>
    </subcellularLocation>
</comment>
<organism evidence="6 7">
    <name type="scientific">Ralstonia condita</name>
    <dbReference type="NCBI Taxonomy" id="3058600"/>
    <lineage>
        <taxon>Bacteria</taxon>
        <taxon>Pseudomonadati</taxon>
        <taxon>Pseudomonadota</taxon>
        <taxon>Betaproteobacteria</taxon>
        <taxon>Burkholderiales</taxon>
        <taxon>Burkholderiaceae</taxon>
        <taxon>Ralstonia</taxon>
    </lineage>
</organism>
<comment type="caution">
    <text evidence="6">The sequence shown here is derived from an EMBL/GenBank/DDBJ whole genome shotgun (WGS) entry which is preliminary data.</text>
</comment>
<keyword evidence="7" id="KW-1185">Reference proteome</keyword>
<evidence type="ECO:0000313" key="7">
    <source>
        <dbReference type="Proteomes" id="UP001189616"/>
    </source>
</evidence>
<dbReference type="InterPro" id="IPR014756">
    <property type="entry name" value="Ig_E-set"/>
</dbReference>
<accession>A0ABN9IN83</accession>
<evidence type="ECO:0000256" key="1">
    <source>
        <dbReference type="ARBA" id="ARBA00004196"/>
    </source>
</evidence>
<keyword evidence="2" id="KW-0479">Metal-binding</keyword>
<gene>
    <name evidence="6" type="ORF">LMG7141_01513</name>
</gene>
<name>A0ABN9IN83_9RALS</name>
<sequence>MGRRDLVVSTRLPWTTYLTTNMNARIKTSLISLAAAMTIAPTIALAHGKLESTEPAAGSTVSAVTSPLRMTFNEALEPAFSTAHVTDVKGSAVTTVKATVDPTNPRSLTVRAPKLAAGTYSVDWAVMTHDGHKTTGRYTFTVK</sequence>
<protein>
    <recommendedName>
        <fullName evidence="5">CopC domain-containing protein</fullName>
    </recommendedName>
</protein>
<keyword evidence="3" id="KW-0732">Signal</keyword>
<reference evidence="6 7" key="1">
    <citation type="submission" date="2023-07" db="EMBL/GenBank/DDBJ databases">
        <authorList>
            <person name="Peeters C."/>
        </authorList>
    </citation>
    <scope>NUCLEOTIDE SEQUENCE [LARGE SCALE GENOMIC DNA]</scope>
    <source>
        <strain evidence="6 7">LMG 7141</strain>
    </source>
</reference>
<dbReference type="InterPro" id="IPR032694">
    <property type="entry name" value="CopC/D"/>
</dbReference>
<dbReference type="SUPFAM" id="SSF81296">
    <property type="entry name" value="E set domains"/>
    <property type="match status" value="1"/>
</dbReference>
<dbReference type="Pfam" id="PF04234">
    <property type="entry name" value="CopC"/>
    <property type="match status" value="1"/>
</dbReference>
<evidence type="ECO:0000256" key="4">
    <source>
        <dbReference type="ARBA" id="ARBA00023008"/>
    </source>
</evidence>
<keyword evidence="4" id="KW-0186">Copper</keyword>
<proteinExistence type="predicted"/>